<dbReference type="GO" id="GO:0051920">
    <property type="term" value="F:peroxiredoxin activity"/>
    <property type="evidence" value="ECO:0007669"/>
    <property type="project" value="InterPro"/>
</dbReference>
<dbReference type="Pfam" id="PF02627">
    <property type="entry name" value="CMD"/>
    <property type="match status" value="2"/>
</dbReference>
<dbReference type="AlphaFoldDB" id="A0A212S8X0"/>
<dbReference type="InterPro" id="IPR003779">
    <property type="entry name" value="CMD-like"/>
</dbReference>
<feature type="domain" description="Carboxymuconolactone decarboxylase-like" evidence="1">
    <location>
        <begin position="164"/>
        <end position="247"/>
    </location>
</feature>
<evidence type="ECO:0000313" key="2">
    <source>
        <dbReference type="EMBL" id="SNB81694.1"/>
    </source>
</evidence>
<dbReference type="InterPro" id="IPR052512">
    <property type="entry name" value="4CMD/NDH-1_regulator"/>
</dbReference>
<accession>A0A212S8X0</accession>
<protein>
    <submittedName>
        <fullName evidence="2">4-carboxymuconolactone decarboxylase</fullName>
    </submittedName>
</protein>
<dbReference type="EMBL" id="FYDG01000016">
    <property type="protein sequence ID" value="SNB81694.1"/>
    <property type="molecule type" value="Genomic_DNA"/>
</dbReference>
<keyword evidence="3" id="KW-1185">Reference proteome</keyword>
<dbReference type="PANTHER" id="PTHR33570:SF2">
    <property type="entry name" value="CARBOXYMUCONOLACTONE DECARBOXYLASE-LIKE DOMAIN-CONTAINING PROTEIN"/>
    <property type="match status" value="1"/>
</dbReference>
<dbReference type="Proteomes" id="UP000198418">
    <property type="component" value="Unassembled WGS sequence"/>
</dbReference>
<organism evidence="2 3">
    <name type="scientific">Rhodoblastus acidophilus</name>
    <name type="common">Rhodopseudomonas acidophila</name>
    <dbReference type="NCBI Taxonomy" id="1074"/>
    <lineage>
        <taxon>Bacteria</taxon>
        <taxon>Pseudomonadati</taxon>
        <taxon>Pseudomonadota</taxon>
        <taxon>Alphaproteobacteria</taxon>
        <taxon>Hyphomicrobiales</taxon>
        <taxon>Rhodoblastaceae</taxon>
        <taxon>Rhodoblastus</taxon>
    </lineage>
</organism>
<evidence type="ECO:0000313" key="3">
    <source>
        <dbReference type="Proteomes" id="UP000198418"/>
    </source>
</evidence>
<dbReference type="PANTHER" id="PTHR33570">
    <property type="entry name" value="4-CARBOXYMUCONOLACTONE DECARBOXYLASE FAMILY PROTEIN"/>
    <property type="match status" value="1"/>
</dbReference>
<gene>
    <name evidence="2" type="ORF">SAMN06265338_11633</name>
</gene>
<feature type="domain" description="Carboxymuconolactone decarboxylase-like" evidence="1">
    <location>
        <begin position="27"/>
        <end position="110"/>
    </location>
</feature>
<dbReference type="OrthoDB" id="9801400at2"/>
<dbReference type="InterPro" id="IPR029032">
    <property type="entry name" value="AhpD-like"/>
</dbReference>
<proteinExistence type="predicted"/>
<name>A0A212S8X0_RHOAC</name>
<reference evidence="3" key="1">
    <citation type="submission" date="2017-06" db="EMBL/GenBank/DDBJ databases">
        <authorList>
            <person name="Varghese N."/>
            <person name="Submissions S."/>
        </authorList>
    </citation>
    <scope>NUCLEOTIDE SEQUENCE [LARGE SCALE GENOMIC DNA]</scope>
    <source>
        <strain evidence="3">DSM 137</strain>
    </source>
</reference>
<dbReference type="SUPFAM" id="SSF69118">
    <property type="entry name" value="AhpD-like"/>
    <property type="match status" value="1"/>
</dbReference>
<dbReference type="Gene3D" id="1.20.1290.10">
    <property type="entry name" value="AhpD-like"/>
    <property type="match status" value="1"/>
</dbReference>
<sequence length="251" mass="27280">MAPNLRARKNHDALFPGHVSTLATTDPELIETFDNFAFDEVLAHGDLDARTRLMVQLAAIVACQALREYRVLLGAALAVGVTPVEIKEIVYQAVPYVGIAKVFDFIHATNEVLAELGIELPLPPQSTTTPETRAEKGLAVQKQIIGSALVEKLYASAPPDEQHIQRYLSANCFGDTYTRTGLDVAMRELLTFSLLVALGGCDPQVKGHVGANLHVGNDRKKLIDVLTQLLPFIGYPRTLNGFRAVDEVAPA</sequence>
<dbReference type="RefSeq" id="WP_088522219.1">
    <property type="nucleotide sequence ID" value="NZ_FYDG01000016.1"/>
</dbReference>
<evidence type="ECO:0000259" key="1">
    <source>
        <dbReference type="Pfam" id="PF02627"/>
    </source>
</evidence>